<name>A0A6M3ZPD0_9BURK</name>
<dbReference type="RefSeq" id="WP_017455479.1">
    <property type="nucleotide sequence ID" value="NZ_CP008956.1"/>
</dbReference>
<evidence type="ECO:0000313" key="2">
    <source>
        <dbReference type="Proteomes" id="UP000501648"/>
    </source>
</evidence>
<organism evidence="1 2">
    <name type="scientific">Herbaspirillum rubrisubalbicans Os34</name>
    <dbReference type="NCBI Taxonomy" id="1235827"/>
    <lineage>
        <taxon>Bacteria</taxon>
        <taxon>Pseudomonadati</taxon>
        <taxon>Pseudomonadota</taxon>
        <taxon>Betaproteobacteria</taxon>
        <taxon>Burkholderiales</taxon>
        <taxon>Oxalobacteraceae</taxon>
        <taxon>Herbaspirillum</taxon>
    </lineage>
</organism>
<dbReference type="AlphaFoldDB" id="A0A6M3ZPD0"/>
<gene>
    <name evidence="1" type="ORF">C798_06225</name>
</gene>
<evidence type="ECO:0000313" key="1">
    <source>
        <dbReference type="EMBL" id="QJP99839.1"/>
    </source>
</evidence>
<proteinExistence type="predicted"/>
<sequence length="129" mass="14359">MVEYQEIIRGMREVPFPSHGKPSCEGEMAVSAERHLSQLRDSVRKIVELFTAPEAFDDAASTYDAGIASGFYGKRAAISQGFRKSLADRLWSLRRARRRGYVNALRKVYAVGYAQGENIGLDRGTVTSN</sequence>
<protein>
    <submittedName>
        <fullName evidence="1">Uncharacterized protein</fullName>
    </submittedName>
</protein>
<dbReference type="Proteomes" id="UP000501648">
    <property type="component" value="Chromosome"/>
</dbReference>
<accession>A0A6M3ZPD0</accession>
<reference evidence="1 2" key="1">
    <citation type="journal article" date="2012" name="J. Bacteriol.">
        <title>Genome sequence of the pathogenic Herbaspirillum seropedicae strain Os34, isolated from rice roots.</title>
        <authorList>
            <person name="Ye W."/>
            <person name="Ye S."/>
            <person name="Liu J."/>
            <person name="Chang S."/>
            <person name="Chen M."/>
            <person name="Zhu B."/>
            <person name="Guo L."/>
            <person name="An Q."/>
        </authorList>
    </citation>
    <scope>NUCLEOTIDE SEQUENCE [LARGE SCALE GENOMIC DNA]</scope>
    <source>
        <strain evidence="1 2">Os34</strain>
    </source>
</reference>
<dbReference type="EMBL" id="CP008956">
    <property type="protein sequence ID" value="QJP99839.1"/>
    <property type="molecule type" value="Genomic_DNA"/>
</dbReference>